<dbReference type="Proteomes" id="UP000027284">
    <property type="component" value="Unassembled WGS sequence"/>
</dbReference>
<evidence type="ECO:0000313" key="3">
    <source>
        <dbReference type="Proteomes" id="UP000027284"/>
    </source>
</evidence>
<feature type="transmembrane region" description="Helical" evidence="1">
    <location>
        <begin position="93"/>
        <end position="118"/>
    </location>
</feature>
<organism evidence="2 3">
    <name type="scientific">Thermoanaerobaculum aquaticum</name>
    <dbReference type="NCBI Taxonomy" id="1312852"/>
    <lineage>
        <taxon>Bacteria</taxon>
        <taxon>Pseudomonadati</taxon>
        <taxon>Acidobacteriota</taxon>
        <taxon>Thermoanaerobaculia</taxon>
        <taxon>Thermoanaerobaculales</taxon>
        <taxon>Thermoanaerobaculaceae</taxon>
        <taxon>Thermoanaerobaculum</taxon>
    </lineage>
</organism>
<proteinExistence type="predicted"/>
<feature type="transmembrane region" description="Helical" evidence="1">
    <location>
        <begin position="231"/>
        <end position="249"/>
    </location>
</feature>
<comment type="caution">
    <text evidence="2">The sequence shown here is derived from an EMBL/GenBank/DDBJ whole genome shotgun (WGS) entry which is preliminary data.</text>
</comment>
<feature type="transmembrane region" description="Helical" evidence="1">
    <location>
        <begin position="189"/>
        <end position="211"/>
    </location>
</feature>
<reference evidence="2 3" key="1">
    <citation type="submission" date="2014-04" db="EMBL/GenBank/DDBJ databases">
        <title>The Genome Sequence of Thermoanaerobaculum aquaticum MP-01, The First Cultivated Group 23 Acidobacterium.</title>
        <authorList>
            <person name="Stamps B.W."/>
            <person name="Losey N.A."/>
            <person name="Lawson P.A."/>
            <person name="Stevenson B.S."/>
        </authorList>
    </citation>
    <scope>NUCLEOTIDE SEQUENCE [LARGE SCALE GENOMIC DNA]</scope>
    <source>
        <strain evidence="2 3">MP-01</strain>
    </source>
</reference>
<dbReference type="SUPFAM" id="SSF50969">
    <property type="entry name" value="YVTN repeat-like/Quinoprotein amine dehydrogenase"/>
    <property type="match status" value="1"/>
</dbReference>
<dbReference type="AlphaFoldDB" id="A0A062XXE0"/>
<keyword evidence="1" id="KW-0472">Membrane</keyword>
<accession>A0A062XXE0</accession>
<protein>
    <submittedName>
        <fullName evidence="2">Uncharacterized protein</fullName>
    </submittedName>
</protein>
<feature type="transmembrane region" description="Helical" evidence="1">
    <location>
        <begin position="14"/>
        <end position="39"/>
    </location>
</feature>
<evidence type="ECO:0000256" key="1">
    <source>
        <dbReference type="SAM" id="Phobius"/>
    </source>
</evidence>
<keyword evidence="1" id="KW-0812">Transmembrane</keyword>
<dbReference type="EMBL" id="JMFG01000027">
    <property type="protein sequence ID" value="KDA53175.1"/>
    <property type="molecule type" value="Genomic_DNA"/>
</dbReference>
<keyword evidence="1" id="KW-1133">Transmembrane helix</keyword>
<feature type="transmembrane region" description="Helical" evidence="1">
    <location>
        <begin position="158"/>
        <end position="177"/>
    </location>
</feature>
<name>A0A062XXE0_9BACT</name>
<evidence type="ECO:0000313" key="2">
    <source>
        <dbReference type="EMBL" id="KDA53175.1"/>
    </source>
</evidence>
<dbReference type="InterPro" id="IPR011044">
    <property type="entry name" value="Quino_amine_DH_bsu"/>
</dbReference>
<feature type="transmembrane region" description="Helical" evidence="1">
    <location>
        <begin position="51"/>
        <end position="73"/>
    </location>
</feature>
<dbReference type="RefSeq" id="WP_038050107.1">
    <property type="nucleotide sequence ID" value="NZ_JMFG01000027.1"/>
</dbReference>
<keyword evidence="3" id="KW-1185">Reference proteome</keyword>
<gene>
    <name evidence="2" type="ORF">EG19_07305</name>
</gene>
<feature type="transmembrane region" description="Helical" evidence="1">
    <location>
        <begin position="130"/>
        <end position="152"/>
    </location>
</feature>
<dbReference type="STRING" id="1312852.EG19_07305"/>
<sequence length="638" mass="70739">MRKLMASVYFFFRYHLWIASLGLAVLLAAGFLGLLGPALWAWQPQDIRQALALLSLVALPPLLAALTGARSFTTAEALQNQRFLESLGLSPAHLWWGAWGASLILAFLSSVVGALPAFRLALRELPRSPWDYLFFAVSVVALWALGHVLTLMLRARTLWLAADLVGAALASWIWYTLWQRIQNRVGMEAVLPVAVVVLSAATIILLLTSFLTLSKARTHLPAAHRVATLGLWPSLIALAVVFLGVMTYLEARAPYHLRWVSITTPDPTGRYWFGSGEAFGQLKLRSTFLWDRETNTRRHLPVEQAMDFFFLLPPYLSFSPEGTKLAYLDGETHSRLLLVELASGAQKTISGLQPDSTLCALGPHGQTAVVREPGGSLVLLNPQTLERKTLFAGSKNPRALWVCRATNSILEVLGGEWQGPESEEGERRLHLAAWRLPWSNLTPRELFSLQFAGPYRDASAQIGEDRMLLTLRVADPFDPSRRSSIVYVHQGQTLWQHDLPGGASAYLADPGVVLIRVTDDGGTARWVDDRGTTLAETTLPLKSGTRCEAWKAAKTQFVLACHTIPLKTHFLLWNPGQNQIQPLAQTDTYATGYWRSWVRYQFFSEWPLPTLHGQPTFETGGALFALDPSSGQIQKLLP</sequence>